<comment type="caution">
    <text evidence="2">The sequence shown here is derived from an EMBL/GenBank/DDBJ whole genome shotgun (WGS) entry which is preliminary data.</text>
</comment>
<dbReference type="EMBL" id="JADGMS010000009">
    <property type="protein sequence ID" value="KAF9675256.1"/>
    <property type="molecule type" value="Genomic_DNA"/>
</dbReference>
<gene>
    <name evidence="2" type="ORF">SADUNF_Sadunf09G0013100</name>
</gene>
<reference evidence="2 3" key="1">
    <citation type="submission" date="2020-10" db="EMBL/GenBank/DDBJ databases">
        <title>Plant Genome Project.</title>
        <authorList>
            <person name="Zhang R.-G."/>
        </authorList>
    </citation>
    <scope>NUCLEOTIDE SEQUENCE [LARGE SCALE GENOMIC DNA]</scope>
    <source>
        <strain evidence="2">FAFU-HL-1</strain>
        <tissue evidence="2">Leaf</tissue>
    </source>
</reference>
<feature type="transmembrane region" description="Helical" evidence="1">
    <location>
        <begin position="35"/>
        <end position="54"/>
    </location>
</feature>
<evidence type="ECO:0000256" key="1">
    <source>
        <dbReference type="SAM" id="Phobius"/>
    </source>
</evidence>
<name>A0A835JUC9_9ROSI</name>
<dbReference type="Proteomes" id="UP000657918">
    <property type="component" value="Unassembled WGS sequence"/>
</dbReference>
<dbReference type="AlphaFoldDB" id="A0A835JUC9"/>
<keyword evidence="3" id="KW-1185">Reference proteome</keyword>
<evidence type="ECO:0000313" key="2">
    <source>
        <dbReference type="EMBL" id="KAF9675256.1"/>
    </source>
</evidence>
<proteinExistence type="predicted"/>
<keyword evidence="1" id="KW-1133">Transmembrane helix</keyword>
<keyword evidence="1" id="KW-0472">Membrane</keyword>
<evidence type="ECO:0000313" key="3">
    <source>
        <dbReference type="Proteomes" id="UP000657918"/>
    </source>
</evidence>
<organism evidence="2 3">
    <name type="scientific">Salix dunnii</name>
    <dbReference type="NCBI Taxonomy" id="1413687"/>
    <lineage>
        <taxon>Eukaryota</taxon>
        <taxon>Viridiplantae</taxon>
        <taxon>Streptophyta</taxon>
        <taxon>Embryophyta</taxon>
        <taxon>Tracheophyta</taxon>
        <taxon>Spermatophyta</taxon>
        <taxon>Magnoliopsida</taxon>
        <taxon>eudicotyledons</taxon>
        <taxon>Gunneridae</taxon>
        <taxon>Pentapetalae</taxon>
        <taxon>rosids</taxon>
        <taxon>fabids</taxon>
        <taxon>Malpighiales</taxon>
        <taxon>Salicaceae</taxon>
        <taxon>Saliceae</taxon>
        <taxon>Salix</taxon>
    </lineage>
</organism>
<keyword evidence="1" id="KW-0812">Transmembrane</keyword>
<protein>
    <submittedName>
        <fullName evidence="2">Uncharacterized protein</fullName>
    </submittedName>
</protein>
<sequence>MSQPIYLPTTIKNSKSDAAKAKAHDCFQAKAHDCFVFFLFITVATILIVSVPAITRGMISLQPQIPQFNVSSSFMSPLPP</sequence>
<accession>A0A835JUC9</accession>